<dbReference type="CDD" id="cd11326">
    <property type="entry name" value="AmyAc_Glg_debranch"/>
    <property type="match status" value="1"/>
</dbReference>
<dbReference type="AlphaFoldDB" id="A0A841HM91"/>
<dbReference type="NCBIfam" id="TIGR02100">
    <property type="entry name" value="glgX_debranch"/>
    <property type="match status" value="1"/>
</dbReference>
<keyword evidence="6" id="KW-1185">Reference proteome</keyword>
<evidence type="ECO:0000259" key="4">
    <source>
        <dbReference type="SMART" id="SM00642"/>
    </source>
</evidence>
<dbReference type="CDD" id="cd02856">
    <property type="entry name" value="E_set_GDE_Isoamylase_N"/>
    <property type="match status" value="1"/>
</dbReference>
<dbReference type="SUPFAM" id="SSF51011">
    <property type="entry name" value="Glycosyl hydrolase domain"/>
    <property type="match status" value="1"/>
</dbReference>
<dbReference type="Gene3D" id="3.20.20.80">
    <property type="entry name" value="Glycosidases"/>
    <property type="match status" value="1"/>
</dbReference>
<accession>A0A841HM91</accession>
<comment type="caution">
    <text evidence="5">The sequence shown here is derived from an EMBL/GenBank/DDBJ whole genome shotgun (WGS) entry which is preliminary data.</text>
</comment>
<gene>
    <name evidence="5" type="ORF">HNQ60_002186</name>
</gene>
<dbReference type="Pfam" id="PF00128">
    <property type="entry name" value="Alpha-amylase"/>
    <property type="match status" value="1"/>
</dbReference>
<dbReference type="InterPro" id="IPR013780">
    <property type="entry name" value="Glyco_hydro_b"/>
</dbReference>
<dbReference type="RefSeq" id="WP_184331515.1">
    <property type="nucleotide sequence ID" value="NZ_JACHHZ010000002.1"/>
</dbReference>
<dbReference type="InterPro" id="IPR013783">
    <property type="entry name" value="Ig-like_fold"/>
</dbReference>
<dbReference type="GO" id="GO:0004135">
    <property type="term" value="F:amylo-alpha-1,6-glucosidase activity"/>
    <property type="evidence" value="ECO:0007669"/>
    <property type="project" value="InterPro"/>
</dbReference>
<dbReference type="SMART" id="SM00642">
    <property type="entry name" value="Aamy"/>
    <property type="match status" value="1"/>
</dbReference>
<dbReference type="EC" id="3.2.1.-" evidence="5"/>
<dbReference type="Proteomes" id="UP000588068">
    <property type="component" value="Unassembled WGS sequence"/>
</dbReference>
<organism evidence="5 6">
    <name type="scientific">Povalibacter uvarum</name>
    <dbReference type="NCBI Taxonomy" id="732238"/>
    <lineage>
        <taxon>Bacteria</taxon>
        <taxon>Pseudomonadati</taxon>
        <taxon>Pseudomonadota</taxon>
        <taxon>Gammaproteobacteria</taxon>
        <taxon>Steroidobacterales</taxon>
        <taxon>Steroidobacteraceae</taxon>
        <taxon>Povalibacter</taxon>
    </lineage>
</organism>
<dbReference type="InterPro" id="IPR044505">
    <property type="entry name" value="GlgX_Isoamylase_N_E_set"/>
</dbReference>
<keyword evidence="3 5" id="KW-0326">Glycosidase</keyword>
<protein>
    <submittedName>
        <fullName evidence="5">Glycogen operon protein</fullName>
        <ecNumber evidence="5">3.2.1.-</ecNumber>
    </submittedName>
</protein>
<dbReference type="InterPro" id="IPR011837">
    <property type="entry name" value="Glycogen_debranch_GlgX"/>
</dbReference>
<feature type="domain" description="Glycosyl hydrolase family 13 catalytic" evidence="4">
    <location>
        <begin position="173"/>
        <end position="573"/>
    </location>
</feature>
<proteinExistence type="inferred from homology"/>
<dbReference type="Gene3D" id="2.60.40.10">
    <property type="entry name" value="Immunoglobulins"/>
    <property type="match status" value="1"/>
</dbReference>
<dbReference type="InterPro" id="IPR014756">
    <property type="entry name" value="Ig_E-set"/>
</dbReference>
<dbReference type="SUPFAM" id="SSF81296">
    <property type="entry name" value="E set domains"/>
    <property type="match status" value="1"/>
</dbReference>
<dbReference type="Pfam" id="PF02922">
    <property type="entry name" value="CBM_48"/>
    <property type="match status" value="1"/>
</dbReference>
<evidence type="ECO:0000256" key="1">
    <source>
        <dbReference type="ARBA" id="ARBA00008061"/>
    </source>
</evidence>
<sequence length="720" mass="79854">MSADYNNISLQSGSPAPLGATLTAEGINFAVYSSGAVKIELCLFDAAGTQELARIALPERTENVWHGFLPTPQGIAGVVYGYRAYGPFDVTYGLRYNGAKLLVDPYARALTGKFVWDDALLGSTPSGDASLPETLSPVDSAPFNAKGQVVDSTFDWGDDRPPATPWRDTVIYELHVKGFTKLHPRVPERLRGTYLGLAQPQVIDYLKHLGISAVELLPVQAFVPERFLANKGLVNYWGYSSLAWFAPANQYAVSDAVSEFKTMVKALHAAGIEVILDVVFNHTVEGGETGPTLSLRGLDNASYYKLEKTDLRHYVNRSGTGNTIAIAHQAMRAMIIDCLKYWVEEMHVDGFRFDLAAVLGRENGRFRTDATFFKELAAEPSLRYVKLIAEPWDVGPDGYQLGHFPSAWAEWNDLYRDTMRGFWRANPGILGNFAERFAGSSDLFRNTGRRPTASINYVACHDGFALYDVTAYNDKHNEANLEDNRDGHNHNLSWNCGIEGPTEDEQVVELRERQIRNMLATVLLSQGVPMLLAGDEFGRTQRGNNNAYCQDNEISWVDWKLAERRTWLTTFVRQLLTLRRRAPGLRRDTFLKGARQVDREHKDVSWRHPLGHELNAADWHDVNARALGVLIGQAFTDPHGTPNGHLLFLCNAGAQPVDFKLPAPVTGAVWQIVFDTARWRANDLGNRIAAGENCVVAAHSCVLLADGDAPLSVRSGFSLT</sequence>
<evidence type="ECO:0000256" key="2">
    <source>
        <dbReference type="ARBA" id="ARBA00022801"/>
    </source>
</evidence>
<reference evidence="5 6" key="1">
    <citation type="submission" date="2020-08" db="EMBL/GenBank/DDBJ databases">
        <title>Genomic Encyclopedia of Type Strains, Phase IV (KMG-IV): sequencing the most valuable type-strain genomes for metagenomic binning, comparative biology and taxonomic classification.</title>
        <authorList>
            <person name="Goeker M."/>
        </authorList>
    </citation>
    <scope>NUCLEOTIDE SEQUENCE [LARGE SCALE GENOMIC DNA]</scope>
    <source>
        <strain evidence="5 6">DSM 26723</strain>
    </source>
</reference>
<dbReference type="SUPFAM" id="SSF51445">
    <property type="entry name" value="(Trans)glycosidases"/>
    <property type="match status" value="1"/>
</dbReference>
<evidence type="ECO:0000313" key="6">
    <source>
        <dbReference type="Proteomes" id="UP000588068"/>
    </source>
</evidence>
<dbReference type="InterPro" id="IPR006047">
    <property type="entry name" value="GH13_cat_dom"/>
</dbReference>
<evidence type="ECO:0000313" key="5">
    <source>
        <dbReference type="EMBL" id="MBB6093308.1"/>
    </source>
</evidence>
<keyword evidence="2 5" id="KW-0378">Hydrolase</keyword>
<dbReference type="InterPro" id="IPR017853">
    <property type="entry name" value="GH"/>
</dbReference>
<dbReference type="PANTHER" id="PTHR43002">
    <property type="entry name" value="GLYCOGEN DEBRANCHING ENZYME"/>
    <property type="match status" value="1"/>
</dbReference>
<dbReference type="GO" id="GO:0005980">
    <property type="term" value="P:glycogen catabolic process"/>
    <property type="evidence" value="ECO:0007669"/>
    <property type="project" value="InterPro"/>
</dbReference>
<evidence type="ECO:0000256" key="3">
    <source>
        <dbReference type="ARBA" id="ARBA00023295"/>
    </source>
</evidence>
<dbReference type="EMBL" id="JACHHZ010000002">
    <property type="protein sequence ID" value="MBB6093308.1"/>
    <property type="molecule type" value="Genomic_DNA"/>
</dbReference>
<comment type="similarity">
    <text evidence="1">Belongs to the glycosyl hydrolase 13 family.</text>
</comment>
<name>A0A841HM91_9GAMM</name>
<dbReference type="InterPro" id="IPR004193">
    <property type="entry name" value="Glyco_hydro_13_N"/>
</dbReference>
<dbReference type="Gene3D" id="2.60.40.1180">
    <property type="entry name" value="Golgi alpha-mannosidase II"/>
    <property type="match status" value="1"/>
</dbReference>